<feature type="compositionally biased region" description="Basic residues" evidence="4">
    <location>
        <begin position="173"/>
        <end position="183"/>
    </location>
</feature>
<feature type="region of interest" description="Disordered" evidence="4">
    <location>
        <begin position="154"/>
        <end position="200"/>
    </location>
</feature>
<feature type="non-terminal residue" evidence="6">
    <location>
        <position position="1"/>
    </location>
</feature>
<dbReference type="PANTHER" id="PTHR10934:SF2">
    <property type="entry name" value="LARGE RIBOSOMAL SUBUNIT PROTEIN EL18"/>
    <property type="match status" value="1"/>
</dbReference>
<dbReference type="PANTHER" id="PTHR10934">
    <property type="entry name" value="60S RIBOSOMAL PROTEIN L18"/>
    <property type="match status" value="1"/>
</dbReference>
<evidence type="ECO:0000256" key="1">
    <source>
        <dbReference type="ARBA" id="ARBA00006815"/>
    </source>
</evidence>
<proteinExistence type="inferred from homology"/>
<dbReference type="AlphaFoldDB" id="A0A8S3HFA1"/>
<accession>A0A8S3HFA1</accession>
<evidence type="ECO:0000259" key="5">
    <source>
        <dbReference type="Pfam" id="PF17135"/>
    </source>
</evidence>
<keyword evidence="3" id="KW-0687">Ribonucleoprotein</keyword>
<feature type="domain" description="Large ribosomal subunit protein uL15/eL18" evidence="5">
    <location>
        <begin position="14"/>
        <end position="200"/>
    </location>
</feature>
<feature type="compositionally biased region" description="Basic residues" evidence="4">
    <location>
        <begin position="190"/>
        <end position="200"/>
    </location>
</feature>
<dbReference type="InterPro" id="IPR021131">
    <property type="entry name" value="Ribosomal_uL15/eL18"/>
</dbReference>
<evidence type="ECO:0000313" key="6">
    <source>
        <dbReference type="EMBL" id="CAF5181533.1"/>
    </source>
</evidence>
<name>A0A8S3HFA1_9BILA</name>
<dbReference type="InterPro" id="IPR000039">
    <property type="entry name" value="Ribosomal_eL18"/>
</dbReference>
<dbReference type="Gene3D" id="3.100.10.10">
    <property type="match status" value="1"/>
</dbReference>
<keyword evidence="2" id="KW-0689">Ribosomal protein</keyword>
<comment type="caution">
    <text evidence="6">The sequence shown here is derived from an EMBL/GenBank/DDBJ whole genome shotgun (WGS) entry which is preliminary data.</text>
</comment>
<dbReference type="GO" id="GO:0022625">
    <property type="term" value="C:cytosolic large ribosomal subunit"/>
    <property type="evidence" value="ECO:0007669"/>
    <property type="project" value="TreeGrafter"/>
</dbReference>
<evidence type="ECO:0000256" key="2">
    <source>
        <dbReference type="ARBA" id="ARBA00022980"/>
    </source>
</evidence>
<dbReference type="GO" id="GO:0006412">
    <property type="term" value="P:translation"/>
    <property type="evidence" value="ECO:0007669"/>
    <property type="project" value="InterPro"/>
</dbReference>
<reference evidence="6" key="1">
    <citation type="submission" date="2021-02" db="EMBL/GenBank/DDBJ databases">
        <authorList>
            <person name="Nowell W R."/>
        </authorList>
    </citation>
    <scope>NUCLEOTIDE SEQUENCE</scope>
</reference>
<evidence type="ECO:0000256" key="3">
    <source>
        <dbReference type="ARBA" id="ARBA00023274"/>
    </source>
</evidence>
<dbReference type="EMBL" id="CAJOBJ010330221">
    <property type="protein sequence ID" value="CAF5181533.1"/>
    <property type="molecule type" value="Genomic_DNA"/>
</dbReference>
<comment type="similarity">
    <text evidence="1">Belongs to the eukaryotic ribosomal protein eL18 family.</text>
</comment>
<dbReference type="Pfam" id="PF17135">
    <property type="entry name" value="Ribosomal_L18"/>
    <property type="match status" value="1"/>
</dbReference>
<dbReference type="Proteomes" id="UP000681720">
    <property type="component" value="Unassembled WGS sequence"/>
</dbReference>
<sequence length="200" mass="22969">LFHNIYIHSAVIMGVDLDHRYDRKAVRRAPRSKNLYLLLLVKLYRFLARRTGTKFNKILLKRLFMSNTNRPPLSLSRLVRHMKKKDRENKTAVVVGSITDDARLYEVPKLTVCALHVTEGARARILATGGEILTFDQLALRSPKGKNTVLLQGPRKARKANRYFGRPPGARHSTTRPKVRAKGRKFEKARGRRASRAYKN</sequence>
<gene>
    <name evidence="6" type="ORF">GIL414_LOCUS69479</name>
</gene>
<protein>
    <recommendedName>
        <fullName evidence="5">Large ribosomal subunit protein uL15/eL18 domain-containing protein</fullName>
    </recommendedName>
</protein>
<dbReference type="FunFam" id="3.100.10.10:FF:000001">
    <property type="entry name" value="60S ribosomal protein L18"/>
    <property type="match status" value="1"/>
</dbReference>
<organism evidence="6 7">
    <name type="scientific">Rotaria magnacalcarata</name>
    <dbReference type="NCBI Taxonomy" id="392030"/>
    <lineage>
        <taxon>Eukaryota</taxon>
        <taxon>Metazoa</taxon>
        <taxon>Spiralia</taxon>
        <taxon>Gnathifera</taxon>
        <taxon>Rotifera</taxon>
        <taxon>Eurotatoria</taxon>
        <taxon>Bdelloidea</taxon>
        <taxon>Philodinida</taxon>
        <taxon>Philodinidae</taxon>
        <taxon>Rotaria</taxon>
    </lineage>
</organism>
<dbReference type="GO" id="GO:0003735">
    <property type="term" value="F:structural constituent of ribosome"/>
    <property type="evidence" value="ECO:0007669"/>
    <property type="project" value="InterPro"/>
</dbReference>
<dbReference type="GO" id="GO:0003723">
    <property type="term" value="F:RNA binding"/>
    <property type="evidence" value="ECO:0007669"/>
    <property type="project" value="TreeGrafter"/>
</dbReference>
<dbReference type="SUPFAM" id="SSF52080">
    <property type="entry name" value="Ribosomal proteins L15p and L18e"/>
    <property type="match status" value="1"/>
</dbReference>
<dbReference type="InterPro" id="IPR036227">
    <property type="entry name" value="Ribosomal_uL15/eL18_sf"/>
</dbReference>
<evidence type="ECO:0000256" key="4">
    <source>
        <dbReference type="SAM" id="MobiDB-lite"/>
    </source>
</evidence>
<evidence type="ECO:0000313" key="7">
    <source>
        <dbReference type="Proteomes" id="UP000681720"/>
    </source>
</evidence>